<dbReference type="InterPro" id="IPR008271">
    <property type="entry name" value="Ser/Thr_kinase_AS"/>
</dbReference>
<keyword evidence="3" id="KW-0597">Phosphoprotein</keyword>
<dbReference type="PROSITE" id="PS00108">
    <property type="entry name" value="PROTEIN_KINASE_ST"/>
    <property type="match status" value="1"/>
</dbReference>
<evidence type="ECO:0000256" key="8">
    <source>
        <dbReference type="ARBA" id="ARBA00047899"/>
    </source>
</evidence>
<dbReference type="Pfam" id="PF06017">
    <property type="entry name" value="Myosin_TH1"/>
    <property type="match status" value="1"/>
</dbReference>
<dbReference type="PROSITE" id="PS51757">
    <property type="entry name" value="TH1"/>
    <property type="match status" value="1"/>
</dbReference>
<feature type="binding site" evidence="10">
    <location>
        <position position="240"/>
    </location>
    <ligand>
        <name>ATP</name>
        <dbReference type="ChEBI" id="CHEBI:30616"/>
    </ligand>
</feature>
<evidence type="ECO:0000313" key="14">
    <source>
        <dbReference type="EMBL" id="CAD8044602.1"/>
    </source>
</evidence>
<dbReference type="InterPro" id="IPR045270">
    <property type="entry name" value="STKc_AGC"/>
</dbReference>
<evidence type="ECO:0000256" key="3">
    <source>
        <dbReference type="ARBA" id="ARBA00022553"/>
    </source>
</evidence>
<evidence type="ECO:0000256" key="9">
    <source>
        <dbReference type="ARBA" id="ARBA00048679"/>
    </source>
</evidence>
<dbReference type="InterPro" id="IPR000719">
    <property type="entry name" value="Prot_kinase_dom"/>
</dbReference>
<protein>
    <recommendedName>
        <fullName evidence="1">non-specific serine/threonine protein kinase</fullName>
        <ecNumber evidence="1">2.7.11.1</ecNumber>
    </recommendedName>
</protein>
<feature type="domain" description="Protein kinase" evidence="11">
    <location>
        <begin position="211"/>
        <end position="468"/>
    </location>
</feature>
<dbReference type="CDD" id="cd05123">
    <property type="entry name" value="STKc_AGC"/>
    <property type="match status" value="1"/>
</dbReference>
<gene>
    <name evidence="14" type="ORF">PPRIM_AZ9-3.1.T0080167</name>
</gene>
<sequence length="538" mass="62885">MNSSSIQNVNGLDRLQMCNSKDLQNQFEEGEKVILSSNIIKVNQNNKKQERIFLLTNRFVYNIKSDSKILQFFGKSIKIQRKIRIQLISAISVSNIGTEFVLHIPQEYDYRFQSSDFRKTILETLIIVYSSLTISKMPFFFKDDFTLIQYCTTEKDVKKGIKRYPIEKPIELDVVEFQDYQKNKPLPQQLIYKKPGLQKQYSTSLISIEQFDLIKVLGRGAFGKVMMCEKKDTKELFAIKSLRKEHIMDKNQVEHTKAERKLLEEIEHPFLISLEYAFQTQEKLFFVMKFMRGGELFKHLRDKKRFPEATAQFYAASILLGIEHLHSISVIYRDLKPENILMDEFGYIKMSDYGLAKFLKQGEKTYSFVGTPEYLAPEIIKQNGHSFEVDWWSFGILIYEMLVGRPPFFSQSQSQLFRAIIESDIVFPQQLSLSNHAKDLITKLLKKNPFERLGHNGGGVSIKMHPWFKDYKFQDLLEKKIQPPIIPKLYDKLDVQNFDLEFTREEAMNSVANMDPKLVEKFKEDFGGVTYVPNNGLN</sequence>
<dbReference type="EC" id="2.7.11.1" evidence="1"/>
<evidence type="ECO:0000313" key="15">
    <source>
        <dbReference type="Proteomes" id="UP000688137"/>
    </source>
</evidence>
<accession>A0A8S1JQ02</accession>
<dbReference type="InterPro" id="IPR017441">
    <property type="entry name" value="Protein_kinase_ATP_BS"/>
</dbReference>
<comment type="caution">
    <text evidence="14">The sequence shown here is derived from an EMBL/GenBank/DDBJ whole genome shotgun (WGS) entry which is preliminary data.</text>
</comment>
<feature type="domain" description="TH1" evidence="13">
    <location>
        <begin position="1"/>
        <end position="188"/>
    </location>
</feature>
<dbReference type="PROSITE" id="PS51285">
    <property type="entry name" value="AGC_KINASE_CTER"/>
    <property type="match status" value="1"/>
</dbReference>
<evidence type="ECO:0000259" key="13">
    <source>
        <dbReference type="PROSITE" id="PS51757"/>
    </source>
</evidence>
<dbReference type="InterPro" id="IPR000961">
    <property type="entry name" value="AGC-kinase_C"/>
</dbReference>
<keyword evidence="7 10" id="KW-0067">ATP-binding</keyword>
<keyword evidence="5 10" id="KW-0547">Nucleotide-binding</keyword>
<evidence type="ECO:0000256" key="5">
    <source>
        <dbReference type="ARBA" id="ARBA00022741"/>
    </source>
</evidence>
<feature type="domain" description="AGC-kinase C-terminal" evidence="12">
    <location>
        <begin position="469"/>
        <end position="538"/>
    </location>
</feature>
<dbReference type="Pfam" id="PF00433">
    <property type="entry name" value="Pkinase_C"/>
    <property type="match status" value="1"/>
</dbReference>
<reference evidence="14" key="1">
    <citation type="submission" date="2021-01" db="EMBL/GenBank/DDBJ databases">
        <authorList>
            <consortium name="Genoscope - CEA"/>
            <person name="William W."/>
        </authorList>
    </citation>
    <scope>NUCLEOTIDE SEQUENCE</scope>
</reference>
<name>A0A8S1JQ02_PARPR</name>
<dbReference type="FunFam" id="1.10.510.10:FF:000210">
    <property type="entry name" value="Non-specific serine/threonine protein kinase"/>
    <property type="match status" value="1"/>
</dbReference>
<dbReference type="Proteomes" id="UP000688137">
    <property type="component" value="Unassembled WGS sequence"/>
</dbReference>
<comment type="catalytic activity">
    <reaction evidence="8">
        <text>L-threonyl-[protein] + ATP = O-phospho-L-threonyl-[protein] + ADP + H(+)</text>
        <dbReference type="Rhea" id="RHEA:46608"/>
        <dbReference type="Rhea" id="RHEA-COMP:11060"/>
        <dbReference type="Rhea" id="RHEA-COMP:11605"/>
        <dbReference type="ChEBI" id="CHEBI:15378"/>
        <dbReference type="ChEBI" id="CHEBI:30013"/>
        <dbReference type="ChEBI" id="CHEBI:30616"/>
        <dbReference type="ChEBI" id="CHEBI:61977"/>
        <dbReference type="ChEBI" id="CHEBI:456216"/>
        <dbReference type="EC" id="2.7.11.1"/>
    </reaction>
</comment>
<evidence type="ECO:0000259" key="12">
    <source>
        <dbReference type="PROSITE" id="PS51285"/>
    </source>
</evidence>
<dbReference type="FunFam" id="3.30.200.20:FF:000048">
    <property type="entry name" value="Non-specific serine/threonine protein kinase"/>
    <property type="match status" value="1"/>
</dbReference>
<evidence type="ECO:0000256" key="10">
    <source>
        <dbReference type="PROSITE-ProRule" id="PRU10141"/>
    </source>
</evidence>
<keyword evidence="6" id="KW-0418">Kinase</keyword>
<dbReference type="GO" id="GO:0005524">
    <property type="term" value="F:ATP binding"/>
    <property type="evidence" value="ECO:0007669"/>
    <property type="project" value="UniProtKB-UniRule"/>
</dbReference>
<organism evidence="14 15">
    <name type="scientific">Paramecium primaurelia</name>
    <dbReference type="NCBI Taxonomy" id="5886"/>
    <lineage>
        <taxon>Eukaryota</taxon>
        <taxon>Sar</taxon>
        <taxon>Alveolata</taxon>
        <taxon>Ciliophora</taxon>
        <taxon>Intramacronucleata</taxon>
        <taxon>Oligohymenophorea</taxon>
        <taxon>Peniculida</taxon>
        <taxon>Parameciidae</taxon>
        <taxon>Paramecium</taxon>
    </lineage>
</organism>
<keyword evidence="2" id="KW-0723">Serine/threonine-protein kinase</keyword>
<keyword evidence="15" id="KW-1185">Reference proteome</keyword>
<dbReference type="GO" id="GO:0003774">
    <property type="term" value="F:cytoskeletal motor activity"/>
    <property type="evidence" value="ECO:0007669"/>
    <property type="project" value="InterPro"/>
</dbReference>
<dbReference type="GO" id="GO:0016459">
    <property type="term" value="C:myosin complex"/>
    <property type="evidence" value="ECO:0007669"/>
    <property type="project" value="InterPro"/>
</dbReference>
<comment type="catalytic activity">
    <reaction evidence="9">
        <text>L-seryl-[protein] + ATP = O-phospho-L-seryl-[protein] + ADP + H(+)</text>
        <dbReference type="Rhea" id="RHEA:17989"/>
        <dbReference type="Rhea" id="RHEA-COMP:9863"/>
        <dbReference type="Rhea" id="RHEA-COMP:11604"/>
        <dbReference type="ChEBI" id="CHEBI:15378"/>
        <dbReference type="ChEBI" id="CHEBI:29999"/>
        <dbReference type="ChEBI" id="CHEBI:30616"/>
        <dbReference type="ChEBI" id="CHEBI:83421"/>
        <dbReference type="ChEBI" id="CHEBI:456216"/>
        <dbReference type="EC" id="2.7.11.1"/>
    </reaction>
</comment>
<evidence type="ECO:0000256" key="6">
    <source>
        <dbReference type="ARBA" id="ARBA00022777"/>
    </source>
</evidence>
<evidence type="ECO:0000256" key="4">
    <source>
        <dbReference type="ARBA" id="ARBA00022679"/>
    </source>
</evidence>
<dbReference type="InterPro" id="IPR010926">
    <property type="entry name" value="Myosin_TH1"/>
</dbReference>
<evidence type="ECO:0000256" key="1">
    <source>
        <dbReference type="ARBA" id="ARBA00012513"/>
    </source>
</evidence>
<dbReference type="GO" id="GO:0004674">
    <property type="term" value="F:protein serine/threonine kinase activity"/>
    <property type="evidence" value="ECO:0007669"/>
    <property type="project" value="UniProtKB-KW"/>
</dbReference>
<evidence type="ECO:0000256" key="7">
    <source>
        <dbReference type="ARBA" id="ARBA00022840"/>
    </source>
</evidence>
<dbReference type="OMA" id="IQYCTTE"/>
<evidence type="ECO:0000256" key="2">
    <source>
        <dbReference type="ARBA" id="ARBA00022527"/>
    </source>
</evidence>
<dbReference type="PANTHER" id="PTHR24351">
    <property type="entry name" value="RIBOSOMAL PROTEIN S6 KINASE"/>
    <property type="match status" value="1"/>
</dbReference>
<keyword evidence="4" id="KW-0808">Transferase</keyword>
<dbReference type="Pfam" id="PF00069">
    <property type="entry name" value="Pkinase"/>
    <property type="match status" value="1"/>
</dbReference>
<evidence type="ECO:0000259" key="11">
    <source>
        <dbReference type="PROSITE" id="PS50011"/>
    </source>
</evidence>
<dbReference type="PROSITE" id="PS50011">
    <property type="entry name" value="PROTEIN_KINASE_DOM"/>
    <property type="match status" value="1"/>
</dbReference>
<dbReference type="PROSITE" id="PS00107">
    <property type="entry name" value="PROTEIN_KINASE_ATP"/>
    <property type="match status" value="1"/>
</dbReference>
<dbReference type="AlphaFoldDB" id="A0A8S1JQ02"/>
<dbReference type="InterPro" id="IPR017892">
    <property type="entry name" value="Pkinase_C"/>
</dbReference>
<proteinExistence type="predicted"/>
<dbReference type="SMART" id="SM00220">
    <property type="entry name" value="S_TKc"/>
    <property type="match status" value="1"/>
</dbReference>
<dbReference type="SMART" id="SM00133">
    <property type="entry name" value="S_TK_X"/>
    <property type="match status" value="1"/>
</dbReference>
<dbReference type="EMBL" id="CAJJDM010000004">
    <property type="protein sequence ID" value="CAD8044602.1"/>
    <property type="molecule type" value="Genomic_DNA"/>
</dbReference>